<dbReference type="SUPFAM" id="SSF50494">
    <property type="entry name" value="Trypsin-like serine proteases"/>
    <property type="match status" value="1"/>
</dbReference>
<dbReference type="Proteomes" id="UP000267019">
    <property type="component" value="Unassembled WGS sequence"/>
</dbReference>
<feature type="region of interest" description="Disordered" evidence="2">
    <location>
        <begin position="56"/>
        <end position="120"/>
    </location>
</feature>
<dbReference type="EMBL" id="RBIJ01000001">
    <property type="protein sequence ID" value="RKQ88725.1"/>
    <property type="molecule type" value="Genomic_DNA"/>
</dbReference>
<dbReference type="SUPFAM" id="SSF50156">
    <property type="entry name" value="PDZ domain-like"/>
    <property type="match status" value="1"/>
</dbReference>
<keyword evidence="1" id="KW-0645">Protease</keyword>
<feature type="compositionally biased region" description="Low complexity" evidence="2">
    <location>
        <begin position="56"/>
        <end position="66"/>
    </location>
</feature>
<keyword evidence="1" id="KW-0378">Hydrolase</keyword>
<dbReference type="InterPro" id="IPR009003">
    <property type="entry name" value="Peptidase_S1_PA"/>
</dbReference>
<dbReference type="GO" id="GO:0008236">
    <property type="term" value="F:serine-type peptidase activity"/>
    <property type="evidence" value="ECO:0007669"/>
    <property type="project" value="UniProtKB-KW"/>
</dbReference>
<evidence type="ECO:0000256" key="2">
    <source>
        <dbReference type="SAM" id="MobiDB-lite"/>
    </source>
</evidence>
<dbReference type="Gene3D" id="2.30.42.10">
    <property type="match status" value="1"/>
</dbReference>
<keyword evidence="5" id="KW-1185">Reference proteome</keyword>
<protein>
    <submittedName>
        <fullName evidence="4">Stage IV sporulation protein B</fullName>
    </submittedName>
</protein>
<evidence type="ECO:0000313" key="5">
    <source>
        <dbReference type="Proteomes" id="UP000267019"/>
    </source>
</evidence>
<dbReference type="RefSeq" id="WP_121443633.1">
    <property type="nucleotide sequence ID" value="NZ_RBIJ01000001.1"/>
</dbReference>
<dbReference type="Pfam" id="PF05580">
    <property type="entry name" value="Peptidase_S55"/>
    <property type="match status" value="1"/>
</dbReference>
<sequence>MRWNRASHLVRPRRTFSRRVFALILPLLVLAHAFLPVAGESPSSFAVLPAFSSADSSALSTTDAPTPLSPTSGDKEAGKPPEGTEPLSATLVTSSPEDSRPSGETGSPREREAPAPTLLRVHPGGISLGIKLQDEGLLVVGVKKIPTNDGHLVSPGEEARIHVGDRILTVDSVALDRAELLGELVERAGAERRPLTLLVRSGEKVRTVQVQPVLDPEDNRYKLGLYVRDGASGIGTLTFVDPTSKRFAALGHVILDQDTREPIIPRGGSVSLSTVVSVERGEEGKPGAIRAIFSEGEKIGNVTENTDFGVFGTLDRLPEEITRSPLVPLARVSEIVEGPAEILTVVEGRKVERFQIEIEGVDRERRPTTKGIVFRVTDPRLIERTGGIVQGMSGSPILQNGKLVGAVTHVFVGDPRKGYAVAAEWMWERGGFASDKR</sequence>
<dbReference type="PROSITE" id="PS51494">
    <property type="entry name" value="SPOIVB"/>
    <property type="match status" value="1"/>
</dbReference>
<name>A0A660L5V5_9BACL</name>
<evidence type="ECO:0000256" key="1">
    <source>
        <dbReference type="ARBA" id="ARBA00022825"/>
    </source>
</evidence>
<proteinExistence type="predicted"/>
<dbReference type="OrthoDB" id="9765242at2"/>
<dbReference type="InterPro" id="IPR036034">
    <property type="entry name" value="PDZ_sf"/>
</dbReference>
<accession>A0A660L5V5</accession>
<reference evidence="4 5" key="1">
    <citation type="submission" date="2018-10" db="EMBL/GenBank/DDBJ databases">
        <title>Genomic Encyclopedia of Type Strains, Phase IV (KMG-IV): sequencing the most valuable type-strain genomes for metagenomic binning, comparative biology and taxonomic classification.</title>
        <authorList>
            <person name="Goeker M."/>
        </authorList>
    </citation>
    <scope>NUCLEOTIDE SEQUENCE [LARGE SCALE GENOMIC DNA]</scope>
    <source>
        <strain evidence="4 5">DSM 22653</strain>
    </source>
</reference>
<gene>
    <name evidence="4" type="ORF">C7438_0366</name>
</gene>
<comment type="caution">
    <text evidence="4">The sequence shown here is derived from an EMBL/GenBank/DDBJ whole genome shotgun (WGS) entry which is preliminary data.</text>
</comment>
<evidence type="ECO:0000313" key="4">
    <source>
        <dbReference type="EMBL" id="RKQ88725.1"/>
    </source>
</evidence>
<feature type="domain" description="Peptidase S55" evidence="3">
    <location>
        <begin position="204"/>
        <end position="437"/>
    </location>
</feature>
<evidence type="ECO:0000259" key="3">
    <source>
        <dbReference type="PROSITE" id="PS51494"/>
    </source>
</evidence>
<dbReference type="NCBIfam" id="TIGR02860">
    <property type="entry name" value="spore_IV_B"/>
    <property type="match status" value="1"/>
</dbReference>
<keyword evidence="1" id="KW-0720">Serine protease</keyword>
<dbReference type="InterPro" id="IPR014219">
    <property type="entry name" value="SpoIVB"/>
</dbReference>
<feature type="compositionally biased region" description="Basic and acidic residues" evidence="2">
    <location>
        <begin position="97"/>
        <end position="113"/>
    </location>
</feature>
<dbReference type="AlphaFoldDB" id="A0A660L5V5"/>
<dbReference type="InterPro" id="IPR008763">
    <property type="entry name" value="Peptidase_S55"/>
</dbReference>
<organism evidence="4 5">
    <name type="scientific">Brockia lithotrophica</name>
    <dbReference type="NCBI Taxonomy" id="933949"/>
    <lineage>
        <taxon>Bacteria</taxon>
        <taxon>Bacillati</taxon>
        <taxon>Bacillota</taxon>
        <taxon>Bacilli</taxon>
        <taxon>Bacillales</taxon>
        <taxon>Bacillales Family X. Incertae Sedis</taxon>
        <taxon>Brockia</taxon>
    </lineage>
</organism>